<name>A0A143WRI3_9ENTR</name>
<dbReference type="GO" id="GO:0046872">
    <property type="term" value="F:metal ion binding"/>
    <property type="evidence" value="ECO:0007669"/>
    <property type="project" value="UniProtKB-KW"/>
</dbReference>
<dbReference type="NCBIfam" id="TIGR00150">
    <property type="entry name" value="T6A_YjeE"/>
    <property type="match status" value="1"/>
</dbReference>
<evidence type="ECO:0000256" key="5">
    <source>
        <dbReference type="ARBA" id="ARBA00022694"/>
    </source>
</evidence>
<dbReference type="AlphaFoldDB" id="A0A143WRI3"/>
<evidence type="ECO:0000256" key="2">
    <source>
        <dbReference type="ARBA" id="ARBA00007599"/>
    </source>
</evidence>
<dbReference type="Gene3D" id="3.40.50.300">
    <property type="entry name" value="P-loop containing nucleotide triphosphate hydrolases"/>
    <property type="match status" value="1"/>
</dbReference>
<keyword evidence="12" id="KW-1185">Reference proteome</keyword>
<dbReference type="RefSeq" id="WP_067497970.1">
    <property type="nucleotide sequence ID" value="NZ_LN999832.1"/>
</dbReference>
<keyword evidence="7" id="KW-0547">Nucleotide-binding</keyword>
<evidence type="ECO:0000256" key="8">
    <source>
        <dbReference type="ARBA" id="ARBA00022840"/>
    </source>
</evidence>
<evidence type="ECO:0000313" key="12">
    <source>
        <dbReference type="Proteomes" id="UP000095665"/>
    </source>
</evidence>
<keyword evidence="9" id="KW-0460">Magnesium</keyword>
<dbReference type="OrthoDB" id="9800307at2"/>
<evidence type="ECO:0000256" key="4">
    <source>
        <dbReference type="ARBA" id="ARBA00022490"/>
    </source>
</evidence>
<dbReference type="Pfam" id="PF02367">
    <property type="entry name" value="TsaE"/>
    <property type="match status" value="1"/>
</dbReference>
<dbReference type="EMBL" id="LN999832">
    <property type="protein sequence ID" value="CUX96137.1"/>
    <property type="molecule type" value="Genomic_DNA"/>
</dbReference>
<evidence type="ECO:0000256" key="6">
    <source>
        <dbReference type="ARBA" id="ARBA00022723"/>
    </source>
</evidence>
<gene>
    <name evidence="11" type="primary">tsaE</name>
    <name evidence="11" type="ORF">FVIR_GE00268</name>
</gene>
<dbReference type="InterPro" id="IPR003442">
    <property type="entry name" value="T6A_TsaE"/>
</dbReference>
<evidence type="ECO:0000256" key="1">
    <source>
        <dbReference type="ARBA" id="ARBA00004496"/>
    </source>
</evidence>
<evidence type="ECO:0000256" key="9">
    <source>
        <dbReference type="ARBA" id="ARBA00022842"/>
    </source>
</evidence>
<evidence type="ECO:0000256" key="10">
    <source>
        <dbReference type="ARBA" id="ARBA00032441"/>
    </source>
</evidence>
<comment type="similarity">
    <text evidence="2">Belongs to the TsaE family.</text>
</comment>
<dbReference type="Proteomes" id="UP000095665">
    <property type="component" value="Chromosome I"/>
</dbReference>
<dbReference type="STRING" id="1070130.FVIR_GE00268"/>
<dbReference type="PANTHER" id="PTHR33540">
    <property type="entry name" value="TRNA THREONYLCARBAMOYLADENOSINE BIOSYNTHESIS PROTEIN TSAE"/>
    <property type="match status" value="1"/>
</dbReference>
<dbReference type="GO" id="GO:0005737">
    <property type="term" value="C:cytoplasm"/>
    <property type="evidence" value="ECO:0007669"/>
    <property type="project" value="UniProtKB-SubCell"/>
</dbReference>
<keyword evidence="8" id="KW-0067">ATP-binding</keyword>
<evidence type="ECO:0000256" key="3">
    <source>
        <dbReference type="ARBA" id="ARBA00019010"/>
    </source>
</evidence>
<reference evidence="12" key="1">
    <citation type="submission" date="2016-01" db="EMBL/GenBank/DDBJ databases">
        <authorList>
            <person name="Husnik F."/>
        </authorList>
    </citation>
    <scope>NUCLEOTIDE SEQUENCE [LARGE SCALE GENOMIC DNA]</scope>
</reference>
<dbReference type="KEGG" id="ged:FVIR_GE00268"/>
<dbReference type="PATRIC" id="fig|1070130.3.peg.430"/>
<dbReference type="GO" id="GO:0002949">
    <property type="term" value="P:tRNA threonylcarbamoyladenosine modification"/>
    <property type="evidence" value="ECO:0007669"/>
    <property type="project" value="InterPro"/>
</dbReference>
<comment type="subcellular location">
    <subcellularLocation>
        <location evidence="1">Cytoplasm</location>
    </subcellularLocation>
</comment>
<accession>A0A143WRI3</accession>
<sequence>MEKRIISLRNEMETVALGTSVAAICWKPCLIYLYGDLGTGKTTFCHGFLRALGYTGNLKSPTYALVESYTLLHWTVYHFDLYRLTDPEELEFLGIRDYFDNTALYLVEWPQRGEGIFPVADITLIFQYQSDGRQVTAQAMSIKGKNILDLLILS</sequence>
<evidence type="ECO:0000313" key="11">
    <source>
        <dbReference type="EMBL" id="CUX96137.1"/>
    </source>
</evidence>
<protein>
    <recommendedName>
        <fullName evidence="3">tRNA threonylcarbamoyladenosine biosynthesis protein TsaE</fullName>
    </recommendedName>
    <alternativeName>
        <fullName evidence="10">t(6)A37 threonylcarbamoyladenosine biosynthesis protein TsaE</fullName>
    </alternativeName>
</protein>
<keyword evidence="4" id="KW-0963">Cytoplasm</keyword>
<organism evidence="11 12">
    <name type="scientific">Candidatus Gullanella endobia</name>
    <dbReference type="NCBI Taxonomy" id="1070130"/>
    <lineage>
        <taxon>Bacteria</taxon>
        <taxon>Pseudomonadati</taxon>
        <taxon>Pseudomonadota</taxon>
        <taxon>Gammaproteobacteria</taxon>
        <taxon>Enterobacterales</taxon>
        <taxon>Enterobacteriaceae</taxon>
        <taxon>Candidatus Gullanella</taxon>
    </lineage>
</organism>
<dbReference type="GO" id="GO:0005524">
    <property type="term" value="F:ATP binding"/>
    <property type="evidence" value="ECO:0007669"/>
    <property type="project" value="UniProtKB-KW"/>
</dbReference>
<keyword evidence="6" id="KW-0479">Metal-binding</keyword>
<keyword evidence="5" id="KW-0819">tRNA processing</keyword>
<dbReference type="InterPro" id="IPR027417">
    <property type="entry name" value="P-loop_NTPase"/>
</dbReference>
<dbReference type="PANTHER" id="PTHR33540:SF2">
    <property type="entry name" value="TRNA THREONYLCARBAMOYLADENOSINE BIOSYNTHESIS PROTEIN TSAE"/>
    <property type="match status" value="1"/>
</dbReference>
<evidence type="ECO:0000256" key="7">
    <source>
        <dbReference type="ARBA" id="ARBA00022741"/>
    </source>
</evidence>
<proteinExistence type="inferred from homology"/>
<dbReference type="SUPFAM" id="SSF52540">
    <property type="entry name" value="P-loop containing nucleoside triphosphate hydrolases"/>
    <property type="match status" value="1"/>
</dbReference>